<organism evidence="4 5">
    <name type="scientific">Maritimibacter alkaliphilus HTCC2654</name>
    <dbReference type="NCBI Taxonomy" id="314271"/>
    <lineage>
        <taxon>Bacteria</taxon>
        <taxon>Pseudomonadati</taxon>
        <taxon>Pseudomonadota</taxon>
        <taxon>Alphaproteobacteria</taxon>
        <taxon>Rhodobacterales</taxon>
        <taxon>Roseobacteraceae</taxon>
        <taxon>Maritimibacter</taxon>
    </lineage>
</organism>
<dbReference type="AlphaFoldDB" id="A3VKE8"/>
<comment type="caution">
    <text evidence="4">The sequence shown here is derived from an EMBL/GenBank/DDBJ whole genome shotgun (WGS) entry which is preliminary data.</text>
</comment>
<feature type="domain" description="Glycosyltransferase 2-like" evidence="2">
    <location>
        <begin position="45"/>
        <end position="142"/>
    </location>
</feature>
<proteinExistence type="predicted"/>
<dbReference type="InterPro" id="IPR027791">
    <property type="entry name" value="Galactosyl_T_C"/>
</dbReference>
<dbReference type="PANTHER" id="PTHR40743">
    <property type="entry name" value="NUCLEOTIDE-DIPHOSPHO-SUGAR TRANSFERASE CONTAINING PROTEIN"/>
    <property type="match status" value="1"/>
</dbReference>
<dbReference type="PANTHER" id="PTHR40743:SF1">
    <property type="entry name" value="POSSIBLE GLYCOSYLTRANSFERASE"/>
    <property type="match status" value="1"/>
</dbReference>
<dbReference type="RefSeq" id="WP_008329112.1">
    <property type="nucleotide sequence ID" value="NZ_CH902578.1"/>
</dbReference>
<dbReference type="Gene3D" id="3.90.550.10">
    <property type="entry name" value="Spore Coat Polysaccharide Biosynthesis Protein SpsA, Chain A"/>
    <property type="match status" value="1"/>
</dbReference>
<reference evidence="4 5" key="1">
    <citation type="journal article" date="2010" name="J. Bacteriol.">
        <title>Genome sequences of Pelagibaca bermudensis HTCC2601T and Maritimibacter alkaliphilus HTCC2654T, the type strains of two marine Roseobacter genera.</title>
        <authorList>
            <person name="Thrash J.C."/>
            <person name="Cho J.C."/>
            <person name="Ferriera S."/>
            <person name="Johnson J."/>
            <person name="Vergin K.L."/>
            <person name="Giovannoni S.J."/>
        </authorList>
    </citation>
    <scope>NUCLEOTIDE SEQUENCE [LARGE SCALE GENOMIC DNA]</scope>
    <source>
        <strain evidence="4 5">HTCC2654</strain>
    </source>
</reference>
<evidence type="ECO:0000256" key="1">
    <source>
        <dbReference type="ARBA" id="ARBA00022679"/>
    </source>
</evidence>
<dbReference type="GO" id="GO:0016740">
    <property type="term" value="F:transferase activity"/>
    <property type="evidence" value="ECO:0007669"/>
    <property type="project" value="UniProtKB-KW"/>
</dbReference>
<dbReference type="Pfam" id="PF00535">
    <property type="entry name" value="Glycos_transf_2"/>
    <property type="match status" value="1"/>
</dbReference>
<evidence type="ECO:0000313" key="5">
    <source>
        <dbReference type="Proteomes" id="UP000002931"/>
    </source>
</evidence>
<dbReference type="InterPro" id="IPR001173">
    <property type="entry name" value="Glyco_trans_2-like"/>
</dbReference>
<gene>
    <name evidence="4" type="ORF">RB2654_04566</name>
</gene>
<keyword evidence="1 4" id="KW-0808">Transferase</keyword>
<keyword evidence="5" id="KW-1185">Reference proteome</keyword>
<name>A3VKE8_9RHOB</name>
<evidence type="ECO:0000259" key="2">
    <source>
        <dbReference type="Pfam" id="PF00535"/>
    </source>
</evidence>
<dbReference type="Proteomes" id="UP000002931">
    <property type="component" value="Unassembled WGS sequence"/>
</dbReference>
<dbReference type="STRING" id="314271.RB2654_04566"/>
<dbReference type="InterPro" id="IPR029044">
    <property type="entry name" value="Nucleotide-diphossugar_trans"/>
</dbReference>
<dbReference type="EMBL" id="AAMT01000017">
    <property type="protein sequence ID" value="EAQ11272.1"/>
    <property type="molecule type" value="Genomic_DNA"/>
</dbReference>
<protein>
    <submittedName>
        <fullName evidence="4">Possible glycosyltransferase</fullName>
    </submittedName>
</protein>
<dbReference type="eggNOG" id="COG1216">
    <property type="taxonomic scope" value="Bacteria"/>
</dbReference>
<dbReference type="SUPFAM" id="SSF53448">
    <property type="entry name" value="Nucleotide-diphospho-sugar transferases"/>
    <property type="match status" value="1"/>
</dbReference>
<evidence type="ECO:0000313" key="4">
    <source>
        <dbReference type="EMBL" id="EAQ11272.1"/>
    </source>
</evidence>
<dbReference type="OrthoDB" id="7819757at2"/>
<evidence type="ECO:0000259" key="3">
    <source>
        <dbReference type="Pfam" id="PF02709"/>
    </source>
</evidence>
<feature type="domain" description="Galactosyltransferase C-terminal" evidence="3">
    <location>
        <begin position="166"/>
        <end position="221"/>
    </location>
</feature>
<accession>A3VKE8</accession>
<sequence length="365" mass="41554">MPKFLNSLTQRIGSLAAPLRPRRPAPAPVSGPLGGFDIPEVPGISLVTANKNRTENMLPALRTWIDRPEIDEIVIVDWDCDEPLRDVLEAKGISDPRLRVVRAVQDEVWHGPRAFNTAMRLARYDKILRIDGDIVLKPDFFTRNRLPKNSFVAGNYQIVEQSQVHINGTVLFHRADIARIGGQNEYTIGYGWEDDDFYNRLMRARVKRIDLIPETVYHLPHDDTTRVPPPENQSTRALYMSWPRFTIRRNRLLIEQMPAWDASRPMQPFDHVVAPDGTETLVRTGPNPSAVSDVIADRVTNMAILFFLARRKGAEVMWLDDIHLSRLLDLPESEINRDMVKEIIATQNASGGPFLSADIARRFEP</sequence>
<dbReference type="HOGENOM" id="CLU_839192_0_0_5"/>
<dbReference type="Pfam" id="PF02709">
    <property type="entry name" value="Glyco_transf_7C"/>
    <property type="match status" value="1"/>
</dbReference>